<evidence type="ECO:0000256" key="1">
    <source>
        <dbReference type="SAM" id="MobiDB-lite"/>
    </source>
</evidence>
<reference evidence="2" key="1">
    <citation type="submission" date="2020-02" db="EMBL/GenBank/DDBJ databases">
        <authorList>
            <person name="Meier V. D."/>
        </authorList>
    </citation>
    <scope>NUCLEOTIDE SEQUENCE</scope>
    <source>
        <strain evidence="2">AVDCRST_MAG01</strain>
    </source>
</reference>
<dbReference type="EMBL" id="CADCUW010000407">
    <property type="protein sequence ID" value="CAA9433707.1"/>
    <property type="molecule type" value="Genomic_DNA"/>
</dbReference>
<name>A0A6J4Q3P2_9ACTN</name>
<feature type="compositionally biased region" description="Gly residues" evidence="1">
    <location>
        <begin position="13"/>
        <end position="26"/>
    </location>
</feature>
<feature type="region of interest" description="Disordered" evidence="1">
    <location>
        <begin position="9"/>
        <end position="45"/>
    </location>
</feature>
<gene>
    <name evidence="2" type="ORF">AVDCRST_MAG01-01-3100</name>
</gene>
<feature type="compositionally biased region" description="Acidic residues" evidence="1">
    <location>
        <begin position="34"/>
        <end position="45"/>
    </location>
</feature>
<sequence length="45" mass="4317">MAGVVFDVVSSSLGGGVGSGGSAGGRGVRRPDDERPEEGEVGGRG</sequence>
<organism evidence="2">
    <name type="scientific">uncultured Rubrobacteraceae bacterium</name>
    <dbReference type="NCBI Taxonomy" id="349277"/>
    <lineage>
        <taxon>Bacteria</taxon>
        <taxon>Bacillati</taxon>
        <taxon>Actinomycetota</taxon>
        <taxon>Rubrobacteria</taxon>
        <taxon>Rubrobacterales</taxon>
        <taxon>Rubrobacteraceae</taxon>
        <taxon>environmental samples</taxon>
    </lineage>
</organism>
<evidence type="ECO:0000313" key="2">
    <source>
        <dbReference type="EMBL" id="CAA9433707.1"/>
    </source>
</evidence>
<protein>
    <submittedName>
        <fullName evidence="2">Uncharacterized protein</fullName>
    </submittedName>
</protein>
<proteinExistence type="predicted"/>
<accession>A0A6J4Q3P2</accession>
<dbReference type="AlphaFoldDB" id="A0A6J4Q3P2"/>